<dbReference type="EMBL" id="JPVP01000056">
    <property type="protein sequence ID" value="KGR84400.1"/>
    <property type="molecule type" value="Genomic_DNA"/>
</dbReference>
<dbReference type="eggNOG" id="COG2128">
    <property type="taxonomic scope" value="Bacteria"/>
</dbReference>
<keyword evidence="2" id="KW-1185">Reference proteome</keyword>
<dbReference type="RefSeq" id="WP_036155055.1">
    <property type="nucleotide sequence ID" value="NZ_AVCX01000005.1"/>
</dbReference>
<proteinExistence type="predicted"/>
<dbReference type="OrthoDB" id="1257571at2"/>
<dbReference type="Gene3D" id="1.20.1290.10">
    <property type="entry name" value="AhpD-like"/>
    <property type="match status" value="2"/>
</dbReference>
<accession>A0A0A3ILR8</accession>
<dbReference type="Proteomes" id="UP000030437">
    <property type="component" value="Unassembled WGS sequence"/>
</dbReference>
<evidence type="ECO:0000313" key="2">
    <source>
        <dbReference type="Proteomes" id="UP000030437"/>
    </source>
</evidence>
<comment type="caution">
    <text evidence="1">The sequence shown here is derived from an EMBL/GenBank/DDBJ whole genome shotgun (WGS) entry which is preliminary data.</text>
</comment>
<dbReference type="AlphaFoldDB" id="A0A0A3ILR8"/>
<dbReference type="STRING" id="1220589.CD32_12470"/>
<organism evidence="1 2">
    <name type="scientific">Lysinibacillus odysseyi 34hs-1 = NBRC 100172</name>
    <dbReference type="NCBI Taxonomy" id="1220589"/>
    <lineage>
        <taxon>Bacteria</taxon>
        <taxon>Bacillati</taxon>
        <taxon>Bacillota</taxon>
        <taxon>Bacilli</taxon>
        <taxon>Bacillales</taxon>
        <taxon>Bacillaceae</taxon>
        <taxon>Lysinibacillus</taxon>
    </lineage>
</organism>
<evidence type="ECO:0000313" key="1">
    <source>
        <dbReference type="EMBL" id="KGR84400.1"/>
    </source>
</evidence>
<protein>
    <recommendedName>
        <fullName evidence="3">Alkylhydroperoxidase</fullName>
    </recommendedName>
</protein>
<evidence type="ECO:0008006" key="3">
    <source>
        <dbReference type="Google" id="ProtNLM"/>
    </source>
</evidence>
<name>A0A0A3ILR8_9BACI</name>
<reference evidence="1 2" key="1">
    <citation type="submission" date="2014-02" db="EMBL/GenBank/DDBJ databases">
        <title>Draft genome sequence of Lysinibacillus odysseyi NBRC 100172.</title>
        <authorList>
            <person name="Zhang F."/>
            <person name="Wang G."/>
            <person name="Zhang L."/>
        </authorList>
    </citation>
    <scope>NUCLEOTIDE SEQUENCE [LARGE SCALE GENOMIC DNA]</scope>
    <source>
        <strain evidence="1 2">NBRC 100172</strain>
    </source>
</reference>
<dbReference type="InterPro" id="IPR029032">
    <property type="entry name" value="AhpD-like"/>
</dbReference>
<dbReference type="SUPFAM" id="SSF69118">
    <property type="entry name" value="AhpD-like"/>
    <property type="match status" value="1"/>
</dbReference>
<gene>
    <name evidence="1" type="ORF">CD32_12470</name>
</gene>
<sequence>MTLIPLHEKGATPFQQLLAYNEHILSSWTELGDVLEKDGALPASLKEEVRRTLAAQNGCEYCKAKGQPNPENYDEKTAVCTGFAEAFLASKGKTSPRVTAVLKDYLSDTEISELLAFICFTTASQYFGALMQLPAAGEHE</sequence>